<dbReference type="InterPro" id="IPR011044">
    <property type="entry name" value="Quino_amine_DH_bsu"/>
</dbReference>
<dbReference type="InterPro" id="IPR001680">
    <property type="entry name" value="WD40_rpt"/>
</dbReference>
<dbReference type="EMBL" id="RQTK01000274">
    <property type="protein sequence ID" value="RUS82721.1"/>
    <property type="molecule type" value="Genomic_DNA"/>
</dbReference>
<feature type="domain" description="IF140/IFT172/WDR19 TPR" evidence="11">
    <location>
        <begin position="808"/>
        <end position="1293"/>
    </location>
</feature>
<proteinExistence type="predicted"/>
<feature type="domain" description="IFT140 second beta-propeller" evidence="9">
    <location>
        <begin position="417"/>
        <end position="749"/>
    </location>
</feature>
<feature type="domain" description="IF140 C-terminal TPR" evidence="10">
    <location>
        <begin position="1301"/>
        <end position="1424"/>
    </location>
</feature>
<dbReference type="InterPro" id="IPR056155">
    <property type="entry name" value="Beta-prop_IFT140_2nd"/>
</dbReference>
<keyword evidence="4" id="KW-0802">TPR repeat</keyword>
<evidence type="ECO:0000259" key="9">
    <source>
        <dbReference type="Pfam" id="PF23385"/>
    </source>
</evidence>
<dbReference type="InterPro" id="IPR036322">
    <property type="entry name" value="WD40_repeat_dom_sf"/>
</dbReference>
<dbReference type="PANTHER" id="PTHR15722:SF7">
    <property type="entry name" value="INTRAFLAGELLAR TRANSPORT PROTEIN 140 HOMOLOG"/>
    <property type="match status" value="1"/>
</dbReference>
<evidence type="ECO:0000313" key="13">
    <source>
        <dbReference type="Proteomes" id="UP000271974"/>
    </source>
</evidence>
<dbReference type="STRING" id="188477.A0A433TMG6"/>
<keyword evidence="5" id="KW-0969">Cilium</keyword>
<dbReference type="Gene3D" id="2.130.10.10">
    <property type="entry name" value="YVTN repeat-like/Quinoprotein amine dehydrogenase"/>
    <property type="match status" value="2"/>
</dbReference>
<reference evidence="12 13" key="1">
    <citation type="submission" date="2019-01" db="EMBL/GenBank/DDBJ databases">
        <title>A draft genome assembly of the solar-powered sea slug Elysia chlorotica.</title>
        <authorList>
            <person name="Cai H."/>
            <person name="Li Q."/>
            <person name="Fang X."/>
            <person name="Li J."/>
            <person name="Curtis N.E."/>
            <person name="Altenburger A."/>
            <person name="Shibata T."/>
            <person name="Feng M."/>
            <person name="Maeda T."/>
            <person name="Schwartz J.A."/>
            <person name="Shigenobu S."/>
            <person name="Lundholm N."/>
            <person name="Nishiyama T."/>
            <person name="Yang H."/>
            <person name="Hasebe M."/>
            <person name="Li S."/>
            <person name="Pierce S.K."/>
            <person name="Wang J."/>
        </authorList>
    </citation>
    <scope>NUCLEOTIDE SEQUENCE [LARGE SCALE GENOMIC DNA]</scope>
    <source>
        <strain evidence="12">EC2010</strain>
        <tissue evidence="12">Whole organism of an adult</tissue>
    </source>
</reference>
<dbReference type="PANTHER" id="PTHR15722">
    <property type="entry name" value="IFT140/172-RELATED"/>
    <property type="match status" value="1"/>
</dbReference>
<dbReference type="Pfam" id="PF24760">
    <property type="entry name" value="TPR_IF140_C"/>
    <property type="match status" value="1"/>
</dbReference>
<dbReference type="InterPro" id="IPR056154">
    <property type="entry name" value="Beta-prop_IFT140_1st"/>
</dbReference>
<dbReference type="FunFam" id="1.25.40.470:FF:000011">
    <property type="entry name" value="Intraflagellar transport protein 140"/>
    <property type="match status" value="1"/>
</dbReference>
<evidence type="ECO:0000256" key="3">
    <source>
        <dbReference type="ARBA" id="ARBA00022737"/>
    </source>
</evidence>
<gene>
    <name evidence="12" type="ORF">EGW08_009501</name>
</gene>
<evidence type="ECO:0000256" key="4">
    <source>
        <dbReference type="ARBA" id="ARBA00022803"/>
    </source>
</evidence>
<evidence type="ECO:0000259" key="8">
    <source>
        <dbReference type="Pfam" id="PF23383"/>
    </source>
</evidence>
<evidence type="ECO:0000256" key="1">
    <source>
        <dbReference type="ARBA" id="ARBA00004138"/>
    </source>
</evidence>
<dbReference type="Gene3D" id="1.25.40.470">
    <property type="match status" value="2"/>
</dbReference>
<dbReference type="OrthoDB" id="10258787at2759"/>
<dbReference type="GO" id="GO:0005930">
    <property type="term" value="C:axoneme"/>
    <property type="evidence" value="ECO:0007669"/>
    <property type="project" value="TreeGrafter"/>
</dbReference>
<dbReference type="Pfam" id="PF23385">
    <property type="entry name" value="Beta-prop_IFT140_2nd"/>
    <property type="match status" value="1"/>
</dbReference>
<comment type="caution">
    <text evidence="12">The sequence shown here is derived from an EMBL/GenBank/DDBJ whole genome shotgun (WGS) entry which is preliminary data.</text>
</comment>
<dbReference type="Proteomes" id="UP000271974">
    <property type="component" value="Unassembled WGS sequence"/>
</dbReference>
<evidence type="ECO:0000256" key="6">
    <source>
        <dbReference type="ARBA" id="ARBA00023273"/>
    </source>
</evidence>
<evidence type="ECO:0000259" key="10">
    <source>
        <dbReference type="Pfam" id="PF24760"/>
    </source>
</evidence>
<dbReference type="SUPFAM" id="SSF48452">
    <property type="entry name" value="TPR-like"/>
    <property type="match status" value="1"/>
</dbReference>
<dbReference type="InterPro" id="IPR056168">
    <property type="entry name" value="TPR_IF140/IFT172/WDR19"/>
</dbReference>
<dbReference type="Pfam" id="PF24762">
    <property type="entry name" value="TPR_IF140-IFT172"/>
    <property type="match status" value="1"/>
</dbReference>
<dbReference type="InterPro" id="IPR056156">
    <property type="entry name" value="TPR_IF140_C"/>
</dbReference>
<evidence type="ECO:0000259" key="11">
    <source>
        <dbReference type="Pfam" id="PF24762"/>
    </source>
</evidence>
<accession>A0A433TMG6</accession>
<dbReference type="InterPro" id="IPR011990">
    <property type="entry name" value="TPR-like_helical_dom_sf"/>
</dbReference>
<keyword evidence="3" id="KW-0677">Repeat</keyword>
<dbReference type="InterPro" id="IPR015943">
    <property type="entry name" value="WD40/YVTN_repeat-like_dom_sf"/>
</dbReference>
<dbReference type="SMART" id="SM00320">
    <property type="entry name" value="WD40"/>
    <property type="match status" value="5"/>
</dbReference>
<protein>
    <submittedName>
        <fullName evidence="12">Uncharacterized protein</fullName>
    </submittedName>
</protein>
<sequence>MAVHFDHRLNTDDAGINIDIGWLQTSPILAVLSYSEDRGGTVSLFNEEGEKLQHKPIAHQSHPSSYAWHPTRKIIAVGWETGEITLWNEQDKELIEAAHLHRSEITVMQWSSNGSRLLSADNSGVIIGWKSDSKGRLGQDPYQHHIQEPVTKIISKPAPPPDPGMDIGSLARAAVSGDESALDMFNWKRGGKSKIASSPFGAQESLSFFVGGASGGVYFMSESGRCIQCFSVDAPVKELLFYDEKNVLVTITENLMLTQHAVFGEGDTKEILKVKMSGRSEKPMFIWAGKGILATATGESMIRMWDLDQDDNYILTLEGHSGYDSSNEAIMCLAFNSGTGVLAGGTNMGNVALWKYTPPIAGRKVDGDEKWRLQAPATVEGPVRQIKWSHSKGFMAVNTIANVYVLCEQVMSYSYKDQTAVVQYGPGALSLEIFSAGTHHDVKTEIQVKGICTTKDALAVWNGKRVIVYDFAPDKSMVKAAGTFATEAMVIALYEQNVYTIEQNKVQVRTFQGTVKQLMTFAEPEGHPVSLDVCGSYLVVATDVGIIRVYDLSRREAKPHSNPKNLAEVIPGFGAVVSAKVNCAGNRVSIQAVTAEGKPDHRMYFWDVELDTVQYFNFETGRGEQDDYPAPGGTQEAVDEEDTNDAERGKTQAAKDIAGRYPVSQHWDPAESKLFVCEAWNLNRSTADQNQRNKPSLTKIVDEGPVEVMVISLFCTPENGILIQDNFPLPSSFSSLMGVEVPYYIFTKKSESSVEEMENQGGPRVLSDPSTQPKLVARKIMRDFVGLESSDKGTRDAMMNFSFFLAVGNMDEAFKAIKLIKSESVWENMAKMCVKSRRLDVASVCLGNMGHARGAKALREAAKEPELDARVAVLAMQLGLYEDAERLLRNCKRYDLLNEFYQNQGQWQKALETAEMYDRIHLRTTFYSYARHLEEQGDTTAAIPNYEKSETHKFEVPRMLADDPEQLEEYVSRTTDKTLHRWWAQYMESTGDMETAIQFYETAQDFFSLVRVYCYCSNMEKASSICNETGDKAACYYLARQYENQDEIKEAIHFFQRAQAYGSAIRLCKEHGFEDQLLNSALMGRPEDMMEAARHYETKQGFQDKAVMLYHKAGNYSKALDLAFTTKQFGALQLISSDLDERADPELLQRCADFFLENGQYDKAVDLLAIGKKFWEAVKICMDQTVEITEDLSEKLTPDKDFDPDPMARLKILEAIAEVCMHQGAYHLATKKFTQAGNKIKAMKALLKSGDTEKIMFFAGVSRQREIYVMAANYLQSLDWRKDPEVMKNIIAFYTKGRALDALASFYDACAQVEIDEYQNYDKALGALGEAYKCMSKAKMDDSMLQEERLGAIKHKMALIKRFVMARRSYQENSEESIKQCQVLLEEQDLDAAVRIGDIYGFMIEHYASKERWKAAHAHLEELQSRMPGIHLGYYINSKTVEAIFQALALPMDRSYASKAQDRAFNGGFRVGGGDGEADEEHGEFIEEEVIEDNV</sequence>
<feature type="domain" description="IFT140 first beta-propeller" evidence="8">
    <location>
        <begin position="2"/>
        <end position="409"/>
    </location>
</feature>
<dbReference type="GO" id="GO:0036064">
    <property type="term" value="C:ciliary basal body"/>
    <property type="evidence" value="ECO:0007669"/>
    <property type="project" value="TreeGrafter"/>
</dbReference>
<evidence type="ECO:0000256" key="2">
    <source>
        <dbReference type="ARBA" id="ARBA00022574"/>
    </source>
</evidence>
<dbReference type="SUPFAM" id="SSF50969">
    <property type="entry name" value="YVTN repeat-like/Quinoprotein amine dehydrogenase"/>
    <property type="match status" value="1"/>
</dbReference>
<dbReference type="GO" id="GO:0030991">
    <property type="term" value="C:intraciliary transport particle A"/>
    <property type="evidence" value="ECO:0007669"/>
    <property type="project" value="TreeGrafter"/>
</dbReference>
<feature type="region of interest" description="Disordered" evidence="7">
    <location>
        <begin position="621"/>
        <end position="646"/>
    </location>
</feature>
<dbReference type="FunFam" id="1.25.40.470:FF:000010">
    <property type="entry name" value="Intraflagellar transport 140 homolog (Chlamydomonas)"/>
    <property type="match status" value="1"/>
</dbReference>
<comment type="subcellular location">
    <subcellularLocation>
        <location evidence="1">Cell projection</location>
        <location evidence="1">Cilium</location>
    </subcellularLocation>
</comment>
<dbReference type="SUPFAM" id="SSF50978">
    <property type="entry name" value="WD40 repeat-like"/>
    <property type="match status" value="1"/>
</dbReference>
<evidence type="ECO:0000313" key="12">
    <source>
        <dbReference type="EMBL" id="RUS82721.1"/>
    </source>
</evidence>
<keyword evidence="13" id="KW-1185">Reference proteome</keyword>
<dbReference type="Pfam" id="PF23383">
    <property type="entry name" value="Beta-prop_IFT140_1st"/>
    <property type="match status" value="1"/>
</dbReference>
<keyword evidence="6" id="KW-0966">Cell projection</keyword>
<keyword evidence="2" id="KW-0853">WD repeat</keyword>
<evidence type="ECO:0000256" key="7">
    <source>
        <dbReference type="SAM" id="MobiDB-lite"/>
    </source>
</evidence>
<dbReference type="GO" id="GO:0035721">
    <property type="term" value="P:intraciliary retrograde transport"/>
    <property type="evidence" value="ECO:0007669"/>
    <property type="project" value="TreeGrafter"/>
</dbReference>
<name>A0A433TMG6_ELYCH</name>
<evidence type="ECO:0000256" key="5">
    <source>
        <dbReference type="ARBA" id="ARBA00023069"/>
    </source>
</evidence>
<organism evidence="12 13">
    <name type="scientific">Elysia chlorotica</name>
    <name type="common">Eastern emerald elysia</name>
    <name type="synonym">Sea slug</name>
    <dbReference type="NCBI Taxonomy" id="188477"/>
    <lineage>
        <taxon>Eukaryota</taxon>
        <taxon>Metazoa</taxon>
        <taxon>Spiralia</taxon>
        <taxon>Lophotrochozoa</taxon>
        <taxon>Mollusca</taxon>
        <taxon>Gastropoda</taxon>
        <taxon>Heterobranchia</taxon>
        <taxon>Euthyneura</taxon>
        <taxon>Panpulmonata</taxon>
        <taxon>Sacoglossa</taxon>
        <taxon>Placobranchoidea</taxon>
        <taxon>Plakobranchidae</taxon>
        <taxon>Elysia</taxon>
    </lineage>
</organism>